<keyword evidence="2" id="KW-0408">Iron</keyword>
<accession>A0AA38GR14</accession>
<dbReference type="PANTHER" id="PTHR47990">
    <property type="entry name" value="2-OXOGLUTARATE (2OG) AND FE(II)-DEPENDENT OXYGENASE SUPERFAMILY PROTEIN-RELATED"/>
    <property type="match status" value="1"/>
</dbReference>
<dbReference type="SUPFAM" id="SSF51197">
    <property type="entry name" value="Clavaminate synthase-like"/>
    <property type="match status" value="1"/>
</dbReference>
<name>A0AA38GR14_TAXCH</name>
<dbReference type="InterPro" id="IPR027443">
    <property type="entry name" value="IPNS-like_sf"/>
</dbReference>
<organism evidence="5 6">
    <name type="scientific">Taxus chinensis</name>
    <name type="common">Chinese yew</name>
    <name type="synonym">Taxus wallichiana var. chinensis</name>
    <dbReference type="NCBI Taxonomy" id="29808"/>
    <lineage>
        <taxon>Eukaryota</taxon>
        <taxon>Viridiplantae</taxon>
        <taxon>Streptophyta</taxon>
        <taxon>Embryophyta</taxon>
        <taxon>Tracheophyta</taxon>
        <taxon>Spermatophyta</taxon>
        <taxon>Pinopsida</taxon>
        <taxon>Pinidae</taxon>
        <taxon>Conifers II</taxon>
        <taxon>Cupressales</taxon>
        <taxon>Taxaceae</taxon>
        <taxon>Taxus</taxon>
    </lineage>
</organism>
<evidence type="ECO:0000313" key="5">
    <source>
        <dbReference type="EMBL" id="KAH9325185.1"/>
    </source>
</evidence>
<dbReference type="InterPro" id="IPR044861">
    <property type="entry name" value="IPNS-like_FE2OG_OXY"/>
</dbReference>
<dbReference type="InterPro" id="IPR050231">
    <property type="entry name" value="Iron_ascorbate_oxido_reductase"/>
</dbReference>
<proteinExistence type="predicted"/>
<dbReference type="Pfam" id="PF03171">
    <property type="entry name" value="2OG-FeII_Oxy"/>
    <property type="match status" value="1"/>
</dbReference>
<dbReference type="AlphaFoldDB" id="A0AA38GR14"/>
<evidence type="ECO:0000259" key="3">
    <source>
        <dbReference type="Pfam" id="PF03171"/>
    </source>
</evidence>
<feature type="domain" description="Non-haem dioxygenase N-terminal" evidence="4">
    <location>
        <begin position="18"/>
        <end position="97"/>
    </location>
</feature>
<dbReference type="GO" id="GO:0046872">
    <property type="term" value="F:metal ion binding"/>
    <property type="evidence" value="ECO:0007669"/>
    <property type="project" value="UniProtKB-KW"/>
</dbReference>
<sequence length="245" mass="27550">MPSSLQSPIENAVNEVNLPLIDISEFPLEFGDRLQYNPEVTKLRDAYREWGFFRHVNHGIPVDLLQKFQTVAKGLFSMPTEAKDRTTNSYPFESYFGLLFRLPMKPSASLTCPIQIQSKKSPQGYGANKETQSSVIRFGNTAIELASKIMKLILASHDLDVEKFYKSDFENCEAYLRINGYSSNGKSIGEKALLSHADRSCLTIMLGDEKEGLEIRSKEGKWLTVKPVSNTLVVNVGDSLKFMPN</sequence>
<comment type="caution">
    <text evidence="5">The sequence shown here is derived from an EMBL/GenBank/DDBJ whole genome shotgun (WGS) entry which is preliminary data.</text>
</comment>
<evidence type="ECO:0000313" key="6">
    <source>
        <dbReference type="Proteomes" id="UP000824469"/>
    </source>
</evidence>
<dbReference type="Proteomes" id="UP000824469">
    <property type="component" value="Unassembled WGS sequence"/>
</dbReference>
<feature type="domain" description="Isopenicillin N synthase-like Fe(2+) 2OG dioxygenase" evidence="3">
    <location>
        <begin position="190"/>
        <end position="245"/>
    </location>
</feature>
<dbReference type="InterPro" id="IPR026992">
    <property type="entry name" value="DIOX_N"/>
</dbReference>
<dbReference type="Pfam" id="PF14226">
    <property type="entry name" value="DIOX_N"/>
    <property type="match status" value="1"/>
</dbReference>
<dbReference type="Gene3D" id="2.60.120.330">
    <property type="entry name" value="B-lactam Antibiotic, Isopenicillin N Synthase, Chain"/>
    <property type="match status" value="1"/>
</dbReference>
<evidence type="ECO:0000256" key="1">
    <source>
        <dbReference type="ARBA" id="ARBA00022723"/>
    </source>
</evidence>
<evidence type="ECO:0000256" key="2">
    <source>
        <dbReference type="ARBA" id="ARBA00023004"/>
    </source>
</evidence>
<gene>
    <name evidence="5" type="ORF">KI387_005363</name>
</gene>
<dbReference type="EMBL" id="JAHRHJ020000002">
    <property type="protein sequence ID" value="KAH9325185.1"/>
    <property type="molecule type" value="Genomic_DNA"/>
</dbReference>
<protein>
    <submittedName>
        <fullName evidence="5">Uncharacterized protein</fullName>
    </submittedName>
</protein>
<evidence type="ECO:0000259" key="4">
    <source>
        <dbReference type="Pfam" id="PF14226"/>
    </source>
</evidence>
<reference evidence="5 6" key="1">
    <citation type="journal article" date="2021" name="Nat. Plants">
        <title>The Taxus genome provides insights into paclitaxel biosynthesis.</title>
        <authorList>
            <person name="Xiong X."/>
            <person name="Gou J."/>
            <person name="Liao Q."/>
            <person name="Li Y."/>
            <person name="Zhou Q."/>
            <person name="Bi G."/>
            <person name="Li C."/>
            <person name="Du R."/>
            <person name="Wang X."/>
            <person name="Sun T."/>
            <person name="Guo L."/>
            <person name="Liang H."/>
            <person name="Lu P."/>
            <person name="Wu Y."/>
            <person name="Zhang Z."/>
            <person name="Ro D.K."/>
            <person name="Shang Y."/>
            <person name="Huang S."/>
            <person name="Yan J."/>
        </authorList>
    </citation>
    <scope>NUCLEOTIDE SEQUENCE [LARGE SCALE GENOMIC DNA]</scope>
    <source>
        <strain evidence="5">Ta-2019</strain>
    </source>
</reference>
<keyword evidence="6" id="KW-1185">Reference proteome</keyword>
<keyword evidence="1" id="KW-0479">Metal-binding</keyword>